<keyword evidence="1" id="KW-0547">Nucleotide-binding</keyword>
<dbReference type="Proteomes" id="UP001212841">
    <property type="component" value="Unassembled WGS sequence"/>
</dbReference>
<reference evidence="5" key="1">
    <citation type="submission" date="2020-05" db="EMBL/GenBank/DDBJ databases">
        <title>Phylogenomic resolution of chytrid fungi.</title>
        <authorList>
            <person name="Stajich J.E."/>
            <person name="Amses K."/>
            <person name="Simmons R."/>
            <person name="Seto K."/>
            <person name="Myers J."/>
            <person name="Bonds A."/>
            <person name="Quandt C.A."/>
            <person name="Barry K."/>
            <person name="Liu P."/>
            <person name="Grigoriev I."/>
            <person name="Longcore J.E."/>
            <person name="James T.Y."/>
        </authorList>
    </citation>
    <scope>NUCLEOTIDE SEQUENCE</scope>
    <source>
        <strain evidence="5">JEL0318</strain>
    </source>
</reference>
<dbReference type="PANTHER" id="PTHR11472:SF34">
    <property type="entry name" value="REGULATOR OF TELOMERE ELONGATION HELICASE 1"/>
    <property type="match status" value="1"/>
</dbReference>
<dbReference type="InterPro" id="IPR014013">
    <property type="entry name" value="Helic_SF1/SF2_ATP-bd_DinG/Rad3"/>
</dbReference>
<dbReference type="GO" id="GO:1904430">
    <property type="term" value="P:negative regulation of t-circle formation"/>
    <property type="evidence" value="ECO:0007669"/>
    <property type="project" value="TreeGrafter"/>
</dbReference>
<dbReference type="AlphaFoldDB" id="A0AAD5X324"/>
<evidence type="ECO:0000256" key="2">
    <source>
        <dbReference type="ARBA" id="ARBA00022801"/>
    </source>
</evidence>
<evidence type="ECO:0000259" key="4">
    <source>
        <dbReference type="PROSITE" id="PS51193"/>
    </source>
</evidence>
<dbReference type="GO" id="GO:0010569">
    <property type="term" value="P:regulation of double-strand break repair via homologous recombination"/>
    <property type="evidence" value="ECO:0007669"/>
    <property type="project" value="TreeGrafter"/>
</dbReference>
<dbReference type="InterPro" id="IPR057498">
    <property type="entry name" value="Rtel1_ARCH"/>
</dbReference>
<dbReference type="PANTHER" id="PTHR11472">
    <property type="entry name" value="DNA REPAIR DEAD HELICASE RAD3/XP-D SUBFAMILY MEMBER"/>
    <property type="match status" value="1"/>
</dbReference>
<keyword evidence="5" id="KW-0347">Helicase</keyword>
<dbReference type="GO" id="GO:0070182">
    <property type="term" value="F:DNA polymerase binding"/>
    <property type="evidence" value="ECO:0007669"/>
    <property type="project" value="TreeGrafter"/>
</dbReference>
<feature type="domain" description="Helicase ATP-binding" evidence="4">
    <location>
        <begin position="7"/>
        <end position="298"/>
    </location>
</feature>
<evidence type="ECO:0000256" key="3">
    <source>
        <dbReference type="ARBA" id="ARBA00022840"/>
    </source>
</evidence>
<dbReference type="SMART" id="SM00488">
    <property type="entry name" value="DEXDc2"/>
    <property type="match status" value="1"/>
</dbReference>
<accession>A0AAD5X324</accession>
<dbReference type="GO" id="GO:0003677">
    <property type="term" value="F:DNA binding"/>
    <property type="evidence" value="ECO:0007669"/>
    <property type="project" value="InterPro"/>
</dbReference>
<dbReference type="Pfam" id="PF06733">
    <property type="entry name" value="DEAD_2"/>
    <property type="match status" value="1"/>
</dbReference>
<dbReference type="InterPro" id="IPR045028">
    <property type="entry name" value="DinG/Rad3-like"/>
</dbReference>
<comment type="caution">
    <text evidence="5">The sequence shown here is derived from an EMBL/GenBank/DDBJ whole genome shotgun (WGS) entry which is preliminary data.</text>
</comment>
<dbReference type="InterPro" id="IPR010614">
    <property type="entry name" value="RAD3-like_helicase_DEAD"/>
</dbReference>
<dbReference type="GO" id="GO:0005634">
    <property type="term" value="C:nucleus"/>
    <property type="evidence" value="ECO:0007669"/>
    <property type="project" value="TreeGrafter"/>
</dbReference>
<evidence type="ECO:0000313" key="6">
    <source>
        <dbReference type="Proteomes" id="UP001212841"/>
    </source>
</evidence>
<dbReference type="PROSITE" id="PS51193">
    <property type="entry name" value="HELICASE_ATP_BIND_2"/>
    <property type="match status" value="1"/>
</dbReference>
<dbReference type="Pfam" id="PF23109">
    <property type="entry name" value="ARCH_RTEL1"/>
    <property type="match status" value="1"/>
</dbReference>
<sequence>MHSYDLKGITVLFPFPAYNCQLNLMKKMISSLQSGQNALLESPTGTGKTLCLLCATLAWKEAYVARRQLEEALLKGLKAEDGSKQELLQRLTIAVSNNPRENFMNEPPKIFYASRTHSQLTQAVGELRNTAYRPNVCVLGSREQMCINEEVLRAPPLSRGNLCKQKISRKACEFHNGLENARTHVNLNLANTMMDIEDLVKFGQTHRACPYFLSREEIAKADIIFLPYNYLIDPYTRKAQGIDVKNAILIFDEGHNLESSCGEATSFEISTTDLSVCLHEAQQCISVASSPGYVEKDASAEDFAILRALIQKFRDELLAIPLSKDNDLIKPGEFIFQLFSNISVTFDNVDSLLKVIDSAMDLIAEVSHQQRRSTKMALNGFQTALKTVFREGYGEKAFEMAAICKSYKVHVSSQFPTRPVRDAWGKPLEVEEARTLSFWCFNSGIAMKDLVERGARSVILASGTLVGS</sequence>
<keyword evidence="2" id="KW-0378">Hydrolase</keyword>
<keyword evidence="3" id="KW-0067">ATP-binding</keyword>
<dbReference type="GO" id="GO:0090657">
    <property type="term" value="P:telomeric loop disassembly"/>
    <property type="evidence" value="ECO:0007669"/>
    <property type="project" value="TreeGrafter"/>
</dbReference>
<protein>
    <submittedName>
        <fullName evidence="5">Regulator of telomere elongation helicase 1</fullName>
    </submittedName>
</protein>
<dbReference type="GO" id="GO:0003678">
    <property type="term" value="F:DNA helicase activity"/>
    <property type="evidence" value="ECO:0007669"/>
    <property type="project" value="InterPro"/>
</dbReference>
<dbReference type="Gene3D" id="3.40.50.300">
    <property type="entry name" value="P-loop containing nucleotide triphosphate hydrolases"/>
    <property type="match status" value="1"/>
</dbReference>
<keyword evidence="6" id="KW-1185">Reference proteome</keyword>
<dbReference type="InterPro" id="IPR006554">
    <property type="entry name" value="Helicase-like_DEXD_c2"/>
</dbReference>
<dbReference type="EMBL" id="JADGJD010000171">
    <property type="protein sequence ID" value="KAJ3053911.1"/>
    <property type="molecule type" value="Genomic_DNA"/>
</dbReference>
<gene>
    <name evidence="5" type="primary">RTEL1_2</name>
    <name evidence="5" type="ORF">HK097_003101</name>
</gene>
<proteinExistence type="predicted"/>
<evidence type="ECO:0000256" key="1">
    <source>
        <dbReference type="ARBA" id="ARBA00022741"/>
    </source>
</evidence>
<organism evidence="5 6">
    <name type="scientific">Rhizophlyctis rosea</name>
    <dbReference type="NCBI Taxonomy" id="64517"/>
    <lineage>
        <taxon>Eukaryota</taxon>
        <taxon>Fungi</taxon>
        <taxon>Fungi incertae sedis</taxon>
        <taxon>Chytridiomycota</taxon>
        <taxon>Chytridiomycota incertae sedis</taxon>
        <taxon>Chytridiomycetes</taxon>
        <taxon>Rhizophlyctidales</taxon>
        <taxon>Rhizophlyctidaceae</taxon>
        <taxon>Rhizophlyctis</taxon>
    </lineage>
</organism>
<name>A0AAD5X324_9FUNG</name>
<dbReference type="GO" id="GO:0005524">
    <property type="term" value="F:ATP binding"/>
    <property type="evidence" value="ECO:0007669"/>
    <property type="project" value="UniProtKB-KW"/>
</dbReference>
<dbReference type="SUPFAM" id="SSF52540">
    <property type="entry name" value="P-loop containing nucleoside triphosphate hydrolases"/>
    <property type="match status" value="1"/>
</dbReference>
<dbReference type="InterPro" id="IPR027417">
    <property type="entry name" value="P-loop_NTPase"/>
</dbReference>
<evidence type="ECO:0000313" key="5">
    <source>
        <dbReference type="EMBL" id="KAJ3053911.1"/>
    </source>
</evidence>
<dbReference type="GO" id="GO:0045910">
    <property type="term" value="P:negative regulation of DNA recombination"/>
    <property type="evidence" value="ECO:0007669"/>
    <property type="project" value="TreeGrafter"/>
</dbReference>
<dbReference type="GO" id="GO:0016818">
    <property type="term" value="F:hydrolase activity, acting on acid anhydrides, in phosphorus-containing anhydrides"/>
    <property type="evidence" value="ECO:0007669"/>
    <property type="project" value="InterPro"/>
</dbReference>